<dbReference type="Pfam" id="PF16752">
    <property type="entry name" value="TBCC_N"/>
    <property type="match status" value="1"/>
</dbReference>
<reference evidence="9" key="1">
    <citation type="submission" date="2022-08" db="EMBL/GenBank/DDBJ databases">
        <title>Novel sulfate-reducing endosymbionts in the free-living metamonad Anaeramoeba.</title>
        <authorList>
            <person name="Jerlstrom-Hultqvist J."/>
            <person name="Cepicka I."/>
            <person name="Gallot-Lavallee L."/>
            <person name="Salas-Leiva D."/>
            <person name="Curtis B.A."/>
            <person name="Zahonova K."/>
            <person name="Pipaliya S."/>
            <person name="Dacks J."/>
            <person name="Roger A.J."/>
        </authorList>
    </citation>
    <scope>NUCLEOTIDE SEQUENCE</scope>
    <source>
        <strain evidence="9">Schooner1</strain>
    </source>
</reference>
<keyword evidence="3" id="KW-0963">Cytoplasm</keyword>
<comment type="subcellular location">
    <subcellularLocation>
        <location evidence="1">Cytoplasm</location>
    </subcellularLocation>
</comment>
<evidence type="ECO:0000256" key="7">
    <source>
        <dbReference type="SAM" id="MobiDB-lite"/>
    </source>
</evidence>
<evidence type="ECO:0000256" key="1">
    <source>
        <dbReference type="ARBA" id="ARBA00004496"/>
    </source>
</evidence>
<evidence type="ECO:0000313" key="9">
    <source>
        <dbReference type="EMBL" id="KAJ6246348.1"/>
    </source>
</evidence>
<dbReference type="EMBL" id="JAOAOG010000136">
    <property type="protein sequence ID" value="KAJ6246348.1"/>
    <property type="molecule type" value="Genomic_DNA"/>
</dbReference>
<evidence type="ECO:0000313" key="10">
    <source>
        <dbReference type="Proteomes" id="UP001150062"/>
    </source>
</evidence>
<evidence type="ECO:0000256" key="5">
    <source>
        <dbReference type="ARBA" id="ARBA00023186"/>
    </source>
</evidence>
<feature type="region of interest" description="Disordered" evidence="7">
    <location>
        <begin position="130"/>
        <end position="176"/>
    </location>
</feature>
<dbReference type="PANTHER" id="PTHR15139">
    <property type="entry name" value="TUBULIN FOLDING COFACTOR C"/>
    <property type="match status" value="1"/>
</dbReference>
<dbReference type="InterPro" id="IPR017901">
    <property type="entry name" value="C-CAP_CF_C-like"/>
</dbReference>
<dbReference type="PANTHER" id="PTHR15139:SF0">
    <property type="entry name" value="TUBULIN-SPECIFIC CHAPERONE C"/>
    <property type="match status" value="1"/>
</dbReference>
<sequence>MIDELQKRSELRRKAILTERQQQKQIQESNKNPEENAELFTKNFSKQTKLIEEAVSKKETFLNSTLKLKTDYLNNIDSEIKKLITLLSESTLFIPRYDQQTSQRKIESFIEIHQNLRSELIPKKRFKFKSRKKISTNSQKKVKQTEKEKEITNQNGKTNQIKKNNSTHNAENTENSISFKNLANEEKILNREQCLDRDIFLSNLKNCKLIIPVLLSSLKIDRIYDSVICVGPVKGSIHLESCENCVLFLASQQIRIHNANNCKFYLYASSSPIIETSSKVGFSPYTFSYPNLQNDLLKCNFDKSSNQWDNVKDFNWLRSSKSPNWYIIEENEREQKILEK</sequence>
<name>A0ABQ8YP11_9EUKA</name>
<dbReference type="Proteomes" id="UP001150062">
    <property type="component" value="Unassembled WGS sequence"/>
</dbReference>
<evidence type="ECO:0000256" key="3">
    <source>
        <dbReference type="ARBA" id="ARBA00022490"/>
    </source>
</evidence>
<proteinExistence type="inferred from homology"/>
<dbReference type="InterPro" id="IPR038397">
    <property type="entry name" value="TBCC_N_sf"/>
</dbReference>
<dbReference type="PROSITE" id="PS51329">
    <property type="entry name" value="C_CAP_COFACTOR_C"/>
    <property type="match status" value="1"/>
</dbReference>
<evidence type="ECO:0000259" key="8">
    <source>
        <dbReference type="PROSITE" id="PS51329"/>
    </source>
</evidence>
<keyword evidence="10" id="KW-1185">Reference proteome</keyword>
<dbReference type="Gene3D" id="1.20.58.1250">
    <property type="entry name" value="Tubulin Binding Cofactor C, N-terminal domain"/>
    <property type="match status" value="1"/>
</dbReference>
<protein>
    <submittedName>
        <fullName evidence="9">Tubulin folding cofactor c</fullName>
    </submittedName>
</protein>
<gene>
    <name evidence="9" type="ORF">M0813_19488</name>
</gene>
<keyword evidence="4" id="KW-0007">Acetylation</keyword>
<comment type="similarity">
    <text evidence="2">Belongs to the TBCC family.</text>
</comment>
<feature type="compositionally biased region" description="Polar residues" evidence="7">
    <location>
        <begin position="152"/>
        <end position="176"/>
    </location>
</feature>
<evidence type="ECO:0000256" key="6">
    <source>
        <dbReference type="ARBA" id="ARBA00026055"/>
    </source>
</evidence>
<comment type="caution">
    <text evidence="9">The sequence shown here is derived from an EMBL/GenBank/DDBJ whole genome shotgun (WGS) entry which is preliminary data.</text>
</comment>
<dbReference type="Pfam" id="PF07986">
    <property type="entry name" value="TBCC"/>
    <property type="match status" value="1"/>
</dbReference>
<dbReference type="Gene3D" id="2.160.20.70">
    <property type="match status" value="1"/>
</dbReference>
<evidence type="ECO:0000256" key="4">
    <source>
        <dbReference type="ARBA" id="ARBA00022990"/>
    </source>
</evidence>
<dbReference type="InterPro" id="IPR016098">
    <property type="entry name" value="CAP/MinC_C"/>
</dbReference>
<dbReference type="InterPro" id="IPR006599">
    <property type="entry name" value="CARP_motif"/>
</dbReference>
<dbReference type="InterPro" id="IPR031925">
    <property type="entry name" value="TBCC_N"/>
</dbReference>
<keyword evidence="5" id="KW-0143">Chaperone</keyword>
<dbReference type="InterPro" id="IPR012945">
    <property type="entry name" value="Tubulin-bd_cofactor_C_dom"/>
</dbReference>
<accession>A0ABQ8YP11</accession>
<evidence type="ECO:0000256" key="2">
    <source>
        <dbReference type="ARBA" id="ARBA00008848"/>
    </source>
</evidence>
<dbReference type="SMART" id="SM00673">
    <property type="entry name" value="CARP"/>
    <property type="match status" value="2"/>
</dbReference>
<comment type="subunit">
    <text evidence="6">Supercomplex made of cofactors A to E. Cofactors A and D function by capturing and stabilizing tubulin in a quasi-native conformation. Cofactor E binds to the cofactor D-tubulin complex; interaction with cofactor C then causes the release of tubulin polypeptides that are committed to the native state.</text>
</comment>
<feature type="domain" description="C-CAP/cofactor C-like" evidence="8">
    <location>
        <begin position="160"/>
        <end position="316"/>
    </location>
</feature>
<dbReference type="InterPro" id="IPR027684">
    <property type="entry name" value="TBCC"/>
</dbReference>
<organism evidence="9 10">
    <name type="scientific">Anaeramoeba flamelloides</name>
    <dbReference type="NCBI Taxonomy" id="1746091"/>
    <lineage>
        <taxon>Eukaryota</taxon>
        <taxon>Metamonada</taxon>
        <taxon>Anaeramoebidae</taxon>
        <taxon>Anaeramoeba</taxon>
    </lineage>
</organism>